<feature type="region of interest" description="Disordered" evidence="1">
    <location>
        <begin position="1"/>
        <end position="42"/>
    </location>
</feature>
<protein>
    <submittedName>
        <fullName evidence="3">Unannotated protein</fullName>
    </submittedName>
</protein>
<evidence type="ECO:0000313" key="3">
    <source>
        <dbReference type="EMBL" id="CAB5014062.1"/>
    </source>
</evidence>
<evidence type="ECO:0000256" key="1">
    <source>
        <dbReference type="SAM" id="MobiDB-lite"/>
    </source>
</evidence>
<accession>A0A6J7QI87</accession>
<sequence length="84" mass="8726">MEPEASPATIQVGPTLGVTEPPVGSFPPVTGPSAVSAESPQYEGATSTNVSINLLVFMSFQPEKVDSSPTPTFTRPSPRGKIQP</sequence>
<organism evidence="3">
    <name type="scientific">freshwater metagenome</name>
    <dbReference type="NCBI Taxonomy" id="449393"/>
    <lineage>
        <taxon>unclassified sequences</taxon>
        <taxon>metagenomes</taxon>
        <taxon>ecological metagenomes</taxon>
    </lineage>
</organism>
<dbReference type="EMBL" id="CAFBPF010000102">
    <property type="protein sequence ID" value="CAB5014062.1"/>
    <property type="molecule type" value="Genomic_DNA"/>
</dbReference>
<dbReference type="AlphaFoldDB" id="A0A6J7QI87"/>
<feature type="compositionally biased region" description="Low complexity" evidence="1">
    <location>
        <begin position="67"/>
        <end position="84"/>
    </location>
</feature>
<dbReference type="EMBL" id="CAFBLK010000051">
    <property type="protein sequence ID" value="CAB4861060.1"/>
    <property type="molecule type" value="Genomic_DNA"/>
</dbReference>
<name>A0A6J7QI87_9ZZZZ</name>
<reference evidence="3" key="1">
    <citation type="submission" date="2020-05" db="EMBL/GenBank/DDBJ databases">
        <authorList>
            <person name="Chiriac C."/>
            <person name="Salcher M."/>
            <person name="Ghai R."/>
            <person name="Kavagutti S V."/>
        </authorList>
    </citation>
    <scope>NUCLEOTIDE SEQUENCE</scope>
</reference>
<gene>
    <name evidence="2" type="ORF">UFOPK3317_00411</name>
    <name evidence="3" type="ORF">UFOPK4071_00875</name>
</gene>
<evidence type="ECO:0000313" key="2">
    <source>
        <dbReference type="EMBL" id="CAB4861060.1"/>
    </source>
</evidence>
<feature type="region of interest" description="Disordered" evidence="1">
    <location>
        <begin position="61"/>
        <end position="84"/>
    </location>
</feature>
<proteinExistence type="predicted"/>